<dbReference type="Pfam" id="PF04273">
    <property type="entry name" value="BLH_phosphatase"/>
    <property type="match status" value="1"/>
</dbReference>
<dbReference type="InterPro" id="IPR029021">
    <property type="entry name" value="Prot-tyrosine_phosphatase-like"/>
</dbReference>
<evidence type="ECO:0000259" key="2">
    <source>
        <dbReference type="Pfam" id="PF04273"/>
    </source>
</evidence>
<feature type="domain" description="Beta-lactamase hydrolase-like protein phosphatase-like" evidence="2">
    <location>
        <begin position="52"/>
        <end position="146"/>
    </location>
</feature>
<name>A0ABT6XBF4_9GAMM</name>
<organism evidence="3 4">
    <name type="scientific">Lysobacter stagni</name>
    <dbReference type="NCBI Taxonomy" id="3045172"/>
    <lineage>
        <taxon>Bacteria</taxon>
        <taxon>Pseudomonadati</taxon>
        <taxon>Pseudomonadota</taxon>
        <taxon>Gammaproteobacteria</taxon>
        <taxon>Lysobacterales</taxon>
        <taxon>Lysobacteraceae</taxon>
        <taxon>Lysobacter</taxon>
    </lineage>
</organism>
<dbReference type="InterPro" id="IPR005939">
    <property type="entry name" value="BLH_phosphatase-like"/>
</dbReference>
<dbReference type="Gene3D" id="3.90.190.10">
    <property type="entry name" value="Protein tyrosine phosphatase superfamily"/>
    <property type="match status" value="1"/>
</dbReference>
<evidence type="ECO:0000256" key="1">
    <source>
        <dbReference type="SAM" id="SignalP"/>
    </source>
</evidence>
<sequence>MKHAASIALATTLALASFVPSLSAAPPAPSNVPMSTHDTLPNLRQPREHLLTGGQPDAAAWTALAAQGVGTVINLRPEAEMAGRDEAGEVAAAGMAYVSIPIAGAADLTPANAHALSQAIAQAKGSVLVHCASGNRVGALLALDAARNGADADDALQFGKDAGLTGAEPRVRELLGLPPAK</sequence>
<comment type="caution">
    <text evidence="3">The sequence shown here is derived from an EMBL/GenBank/DDBJ whole genome shotgun (WGS) entry which is preliminary data.</text>
</comment>
<evidence type="ECO:0000313" key="4">
    <source>
        <dbReference type="Proteomes" id="UP001321580"/>
    </source>
</evidence>
<proteinExistence type="predicted"/>
<dbReference type="RefSeq" id="WP_283210996.1">
    <property type="nucleotide sequence ID" value="NZ_JASGBI010000001.1"/>
</dbReference>
<feature type="chain" id="PRO_5046193829" evidence="1">
    <location>
        <begin position="25"/>
        <end position="181"/>
    </location>
</feature>
<dbReference type="Proteomes" id="UP001321580">
    <property type="component" value="Unassembled WGS sequence"/>
</dbReference>
<keyword evidence="4" id="KW-1185">Reference proteome</keyword>
<dbReference type="EMBL" id="JASGBI010000001">
    <property type="protein sequence ID" value="MDI9237478.1"/>
    <property type="molecule type" value="Genomic_DNA"/>
</dbReference>
<gene>
    <name evidence="3" type="ORF">QLQ15_00945</name>
</gene>
<accession>A0ABT6XBF4</accession>
<reference evidence="3 4" key="1">
    <citation type="submission" date="2023-05" db="EMBL/GenBank/DDBJ databases">
        <title>Lysobacter sp. strain LF1 Genome sequencing and assembly.</title>
        <authorList>
            <person name="Jung Y."/>
        </authorList>
    </citation>
    <scope>NUCLEOTIDE SEQUENCE [LARGE SCALE GENOMIC DNA]</scope>
    <source>
        <strain evidence="3 4">LF1</strain>
    </source>
</reference>
<feature type="signal peptide" evidence="1">
    <location>
        <begin position="1"/>
        <end position="24"/>
    </location>
</feature>
<keyword evidence="1" id="KW-0732">Signal</keyword>
<dbReference type="GO" id="GO:0016740">
    <property type="term" value="F:transferase activity"/>
    <property type="evidence" value="ECO:0007669"/>
    <property type="project" value="UniProtKB-KW"/>
</dbReference>
<keyword evidence="3" id="KW-0808">Transferase</keyword>
<dbReference type="SUPFAM" id="SSF52799">
    <property type="entry name" value="(Phosphotyrosine protein) phosphatases II"/>
    <property type="match status" value="1"/>
</dbReference>
<evidence type="ECO:0000313" key="3">
    <source>
        <dbReference type="EMBL" id="MDI9237478.1"/>
    </source>
</evidence>
<protein>
    <submittedName>
        <fullName evidence="3">Sulfur transferase domain-containing protein</fullName>
    </submittedName>
</protein>